<dbReference type="EMBL" id="GBHO01038293">
    <property type="protein sequence ID" value="JAG05311.1"/>
    <property type="molecule type" value="Transcribed_RNA"/>
</dbReference>
<keyword evidence="1" id="KW-0808">Transferase</keyword>
<dbReference type="GO" id="GO:0016779">
    <property type="term" value="F:nucleotidyltransferase activity"/>
    <property type="evidence" value="ECO:0007669"/>
    <property type="project" value="UniProtKB-KW"/>
</dbReference>
<sequence>KCRGSTTLLKLHLTTRTQRHTVLTTTPAHHPQDTTSKELTIKRGGEAGAEGGKFRVECVASSVHHGVEVSTRKWVAQFDFHDIVVHLLELYRWLWGRGWRHDDGPTTQPANVSARYTCQQSHCAKSRWVRWT</sequence>
<reference evidence="1" key="1">
    <citation type="journal article" date="2014" name="PLoS ONE">
        <title>Transcriptome-Based Identification of ABC Transporters in the Western Tarnished Plant Bug Lygus hesperus.</title>
        <authorList>
            <person name="Hull J.J."/>
            <person name="Chaney K."/>
            <person name="Geib S.M."/>
            <person name="Fabrick J.A."/>
            <person name="Brent C.S."/>
            <person name="Walsh D."/>
            <person name="Lavine L.C."/>
        </authorList>
    </citation>
    <scope>NUCLEOTIDE SEQUENCE</scope>
</reference>
<gene>
    <name evidence="1" type="primary">glgC_2</name>
    <name evidence="1" type="ORF">CM83_5304</name>
</gene>
<evidence type="ECO:0000313" key="1">
    <source>
        <dbReference type="EMBL" id="JAG05311.1"/>
    </source>
</evidence>
<keyword evidence="1" id="KW-0548">Nucleotidyltransferase</keyword>
<name>A0A0A9WD43_LYGHE</name>
<organism evidence="1">
    <name type="scientific">Lygus hesperus</name>
    <name type="common">Western plant bug</name>
    <dbReference type="NCBI Taxonomy" id="30085"/>
    <lineage>
        <taxon>Eukaryota</taxon>
        <taxon>Metazoa</taxon>
        <taxon>Ecdysozoa</taxon>
        <taxon>Arthropoda</taxon>
        <taxon>Hexapoda</taxon>
        <taxon>Insecta</taxon>
        <taxon>Pterygota</taxon>
        <taxon>Neoptera</taxon>
        <taxon>Paraneoptera</taxon>
        <taxon>Hemiptera</taxon>
        <taxon>Heteroptera</taxon>
        <taxon>Panheteroptera</taxon>
        <taxon>Cimicomorpha</taxon>
        <taxon>Miridae</taxon>
        <taxon>Mirini</taxon>
        <taxon>Lygus</taxon>
    </lineage>
</organism>
<protein>
    <submittedName>
        <fullName evidence="1">Glucose-1-phosphate adenylyltransferase</fullName>
    </submittedName>
</protein>
<feature type="non-terminal residue" evidence="1">
    <location>
        <position position="1"/>
    </location>
</feature>
<reference evidence="1" key="2">
    <citation type="submission" date="2014-07" db="EMBL/GenBank/DDBJ databases">
        <authorList>
            <person name="Hull J."/>
        </authorList>
    </citation>
    <scope>NUCLEOTIDE SEQUENCE</scope>
</reference>
<dbReference type="AlphaFoldDB" id="A0A0A9WD43"/>
<proteinExistence type="predicted"/>
<accession>A0A0A9WD43</accession>